<sequence length="37" mass="4273">MANAYAEPSLCKRVEQPPIRGWQSELIFMVIAKTEHQ</sequence>
<reference evidence="1" key="1">
    <citation type="submission" date="2015-10" db="EMBL/GenBank/DDBJ databases">
        <authorList>
            <person name="Gilbert D.G."/>
        </authorList>
    </citation>
    <scope>NUCLEOTIDE SEQUENCE</scope>
</reference>
<dbReference type="AlphaFoldDB" id="A0A160TET3"/>
<dbReference type="EMBL" id="CZQC01000065">
    <property type="protein sequence ID" value="CUS42308.1"/>
    <property type="molecule type" value="Genomic_DNA"/>
</dbReference>
<proteinExistence type="predicted"/>
<name>A0A160TET3_9ZZZZ</name>
<gene>
    <name evidence="1" type="ORF">MGWOODY_Tha2432</name>
</gene>
<evidence type="ECO:0000313" key="1">
    <source>
        <dbReference type="EMBL" id="CUS42308.1"/>
    </source>
</evidence>
<protein>
    <submittedName>
        <fullName evidence="1">Uncharacterized protein</fullName>
    </submittedName>
</protein>
<accession>A0A160TET3</accession>
<organism evidence="1">
    <name type="scientific">hydrothermal vent metagenome</name>
    <dbReference type="NCBI Taxonomy" id="652676"/>
    <lineage>
        <taxon>unclassified sequences</taxon>
        <taxon>metagenomes</taxon>
        <taxon>ecological metagenomes</taxon>
    </lineage>
</organism>